<dbReference type="PANTHER" id="PTHR43080">
    <property type="entry name" value="CBS DOMAIN-CONTAINING PROTEIN CBSX3, MITOCHONDRIAL"/>
    <property type="match status" value="1"/>
</dbReference>
<sequence length="144" mass="16002">MQVKDIMTPKVLSLTDQHTLFDAHQLTSNKGIRHIPVIAKASGRLVGIVTQKALLGHVMKLVGQVGTEKLETKEMQVPITQVVSEHFQTLSPEQELSEAGEYFLSHKHGCLPVMERDKLVGIVTSSDFVRLSLDLLKQLDTKGY</sequence>
<dbReference type="PROSITE" id="PS51371">
    <property type="entry name" value="CBS"/>
    <property type="match status" value="2"/>
</dbReference>
<dbReference type="InterPro" id="IPR046342">
    <property type="entry name" value="CBS_dom_sf"/>
</dbReference>
<proteinExistence type="predicted"/>
<dbReference type="PANTHER" id="PTHR43080:SF2">
    <property type="entry name" value="CBS DOMAIN-CONTAINING PROTEIN"/>
    <property type="match status" value="1"/>
</dbReference>
<dbReference type="Pfam" id="PF00571">
    <property type="entry name" value="CBS"/>
    <property type="match status" value="2"/>
</dbReference>
<dbReference type="AlphaFoldDB" id="A0A2S2E6V6"/>
<evidence type="ECO:0000256" key="1">
    <source>
        <dbReference type="ARBA" id="ARBA00023122"/>
    </source>
</evidence>
<organism evidence="4 5">
    <name type="scientific">Saliniradius amylolyticus</name>
    <dbReference type="NCBI Taxonomy" id="2183582"/>
    <lineage>
        <taxon>Bacteria</taxon>
        <taxon>Pseudomonadati</taxon>
        <taxon>Pseudomonadota</taxon>
        <taxon>Gammaproteobacteria</taxon>
        <taxon>Alteromonadales</taxon>
        <taxon>Alteromonadaceae</taxon>
        <taxon>Saliniradius</taxon>
    </lineage>
</organism>
<evidence type="ECO:0000313" key="4">
    <source>
        <dbReference type="EMBL" id="AWL13381.1"/>
    </source>
</evidence>
<dbReference type="Gene3D" id="3.10.580.10">
    <property type="entry name" value="CBS-domain"/>
    <property type="match status" value="1"/>
</dbReference>
<evidence type="ECO:0000256" key="2">
    <source>
        <dbReference type="PROSITE-ProRule" id="PRU00703"/>
    </source>
</evidence>
<keyword evidence="5" id="KW-1185">Reference proteome</keyword>
<dbReference type="SMART" id="SM00116">
    <property type="entry name" value="CBS"/>
    <property type="match status" value="2"/>
</dbReference>
<dbReference type="OrthoDB" id="9802114at2"/>
<dbReference type="SUPFAM" id="SSF54631">
    <property type="entry name" value="CBS-domain pair"/>
    <property type="match status" value="1"/>
</dbReference>
<name>A0A2S2E6V6_9ALTE</name>
<feature type="domain" description="CBS" evidence="3">
    <location>
        <begin position="7"/>
        <end position="65"/>
    </location>
</feature>
<feature type="domain" description="CBS" evidence="3">
    <location>
        <begin position="83"/>
        <end position="141"/>
    </location>
</feature>
<dbReference type="RefSeq" id="WP_109340884.1">
    <property type="nucleotide sequence ID" value="NZ_CP029347.1"/>
</dbReference>
<evidence type="ECO:0000313" key="5">
    <source>
        <dbReference type="Proteomes" id="UP000245728"/>
    </source>
</evidence>
<dbReference type="InterPro" id="IPR000644">
    <property type="entry name" value="CBS_dom"/>
</dbReference>
<keyword evidence="1 2" id="KW-0129">CBS domain</keyword>
<dbReference type="KEGG" id="salh:HMF8227_02933"/>
<evidence type="ECO:0000259" key="3">
    <source>
        <dbReference type="PROSITE" id="PS51371"/>
    </source>
</evidence>
<reference evidence="4 5" key="1">
    <citation type="submission" date="2018-05" db="EMBL/GenBank/DDBJ databases">
        <title>Salinimonas sp. HMF8227 Genome sequencing and assembly.</title>
        <authorList>
            <person name="Kang H."/>
            <person name="Kang J."/>
            <person name="Cha I."/>
            <person name="Kim H."/>
            <person name="Joh K."/>
        </authorList>
    </citation>
    <scope>NUCLEOTIDE SEQUENCE [LARGE SCALE GENOMIC DNA]</scope>
    <source>
        <strain evidence="4 5">HMF8227</strain>
    </source>
</reference>
<dbReference type="Proteomes" id="UP000245728">
    <property type="component" value="Chromosome"/>
</dbReference>
<protein>
    <recommendedName>
        <fullName evidence="3">CBS domain-containing protein</fullName>
    </recommendedName>
</protein>
<gene>
    <name evidence="4" type="ORF">HMF8227_02933</name>
</gene>
<accession>A0A2S2E6V6</accession>
<dbReference type="InterPro" id="IPR051257">
    <property type="entry name" value="Diverse_CBS-Domain"/>
</dbReference>
<dbReference type="EMBL" id="CP029347">
    <property type="protein sequence ID" value="AWL13381.1"/>
    <property type="molecule type" value="Genomic_DNA"/>
</dbReference>